<dbReference type="Pfam" id="PF02566">
    <property type="entry name" value="OsmC"/>
    <property type="match status" value="1"/>
</dbReference>
<organism evidence="1 2">
    <name type="scientific">Dyella halodurans</name>
    <dbReference type="NCBI Taxonomy" id="1920171"/>
    <lineage>
        <taxon>Bacteria</taxon>
        <taxon>Pseudomonadati</taxon>
        <taxon>Pseudomonadota</taxon>
        <taxon>Gammaproteobacteria</taxon>
        <taxon>Lysobacterales</taxon>
        <taxon>Rhodanobacteraceae</taxon>
        <taxon>Dyella</taxon>
    </lineage>
</organism>
<name>A0ABV9BZN0_9GAMM</name>
<evidence type="ECO:0000313" key="1">
    <source>
        <dbReference type="EMBL" id="MFC4526101.1"/>
    </source>
</evidence>
<proteinExistence type="predicted"/>
<dbReference type="InterPro" id="IPR015946">
    <property type="entry name" value="KH_dom-like_a/b"/>
</dbReference>
<dbReference type="GO" id="GO:0004601">
    <property type="term" value="F:peroxidase activity"/>
    <property type="evidence" value="ECO:0007669"/>
    <property type="project" value="UniProtKB-KW"/>
</dbReference>
<reference evidence="2" key="1">
    <citation type="journal article" date="2019" name="Int. J. Syst. Evol. Microbiol.">
        <title>The Global Catalogue of Microorganisms (GCM) 10K type strain sequencing project: providing services to taxonomists for standard genome sequencing and annotation.</title>
        <authorList>
            <consortium name="The Broad Institute Genomics Platform"/>
            <consortium name="The Broad Institute Genome Sequencing Center for Infectious Disease"/>
            <person name="Wu L."/>
            <person name="Ma J."/>
        </authorList>
    </citation>
    <scope>NUCLEOTIDE SEQUENCE [LARGE SCALE GENOMIC DNA]</scope>
    <source>
        <strain evidence="2">CCM 4481</strain>
    </source>
</reference>
<gene>
    <name evidence="1" type="ORF">ACFO5W_05570</name>
</gene>
<protein>
    <submittedName>
        <fullName evidence="1">OsmC family protein</fullName>
        <ecNumber evidence="1">1.11.1.-</ecNumber>
    </submittedName>
</protein>
<keyword evidence="1" id="KW-0560">Oxidoreductase</keyword>
<dbReference type="InterPro" id="IPR052924">
    <property type="entry name" value="OsmC/Ohr_hydroprdx_reductase"/>
</dbReference>
<keyword evidence="1" id="KW-0575">Peroxidase</keyword>
<dbReference type="RefSeq" id="WP_380003804.1">
    <property type="nucleotide sequence ID" value="NZ_JBHSGA010000011.1"/>
</dbReference>
<comment type="caution">
    <text evidence="1">The sequence shown here is derived from an EMBL/GenBank/DDBJ whole genome shotgun (WGS) entry which is preliminary data.</text>
</comment>
<dbReference type="InterPro" id="IPR003718">
    <property type="entry name" value="OsmC/Ohr_fam"/>
</dbReference>
<evidence type="ECO:0000313" key="2">
    <source>
        <dbReference type="Proteomes" id="UP001595961"/>
    </source>
</evidence>
<dbReference type="EC" id="1.11.1.-" evidence="1"/>
<dbReference type="PANTHER" id="PTHR35368">
    <property type="entry name" value="HYDROPEROXIDE REDUCTASE"/>
    <property type="match status" value="1"/>
</dbReference>
<keyword evidence="2" id="KW-1185">Reference proteome</keyword>
<dbReference type="Proteomes" id="UP001595961">
    <property type="component" value="Unassembled WGS sequence"/>
</dbReference>
<dbReference type="EMBL" id="JBHSGA010000011">
    <property type="protein sequence ID" value="MFC4526101.1"/>
    <property type="molecule type" value="Genomic_DNA"/>
</dbReference>
<dbReference type="PANTHER" id="PTHR35368:SF1">
    <property type="entry name" value="HYDROPEROXIDE REDUCTASE"/>
    <property type="match status" value="1"/>
</dbReference>
<dbReference type="SUPFAM" id="SSF82784">
    <property type="entry name" value="OsmC-like"/>
    <property type="match status" value="1"/>
</dbReference>
<dbReference type="InterPro" id="IPR036102">
    <property type="entry name" value="OsmC/Ohrsf"/>
</dbReference>
<dbReference type="Gene3D" id="3.30.300.20">
    <property type="match status" value="1"/>
</dbReference>
<accession>A0ABV9BZN0</accession>
<sequence>MVMVTILRDGGLPPAKCPLRVADIAHQALASAPVRNLTEIPFRSFPVSASRVLGAIYAYALHVAGVRIARRLTRALRVTNKGVPDMEAIVSTAQKPLRAMYKVTPAAALVTDHARTCGDVPSDPFHSKVEPMDGCGVVVPIGTHAAVGGPHDSPTPGDMLCAALAACQDSTMRLIANLLGVELTSLQVSVTATVDVRGCMAVDPNVPVGFQTMACDVRFTARTGTSTELIEKLKLAAERSCIVQQTLKSPPPIVTTFITSDSG</sequence>